<reference evidence="1 2" key="1">
    <citation type="journal article" date="2016" name="Nat. Commun.">
        <title>Thousands of microbial genomes shed light on interconnected biogeochemical processes in an aquifer system.</title>
        <authorList>
            <person name="Anantharaman K."/>
            <person name="Brown C.T."/>
            <person name="Hug L.A."/>
            <person name="Sharon I."/>
            <person name="Castelle C.J."/>
            <person name="Probst A.J."/>
            <person name="Thomas B.C."/>
            <person name="Singh A."/>
            <person name="Wilkins M.J."/>
            <person name="Karaoz U."/>
            <person name="Brodie E.L."/>
            <person name="Williams K.H."/>
            <person name="Hubbard S.S."/>
            <person name="Banfield J.F."/>
        </authorList>
    </citation>
    <scope>NUCLEOTIDE SEQUENCE [LARGE SCALE GENOMIC DNA]</scope>
</reference>
<dbReference type="AlphaFoldDB" id="A0A1G2P0S1"/>
<evidence type="ECO:0000313" key="2">
    <source>
        <dbReference type="Proteomes" id="UP000176429"/>
    </source>
</evidence>
<comment type="caution">
    <text evidence="1">The sequence shown here is derived from an EMBL/GenBank/DDBJ whole genome shotgun (WGS) entry which is preliminary data.</text>
</comment>
<accession>A0A1G2P0S1</accession>
<dbReference type="EMBL" id="MHSH01000036">
    <property type="protein sequence ID" value="OHA41202.1"/>
    <property type="molecule type" value="Genomic_DNA"/>
</dbReference>
<proteinExistence type="predicted"/>
<sequence length="140" mass="15908">MVHIVGVFSGGVDTCIINLGLTLAHKMDSARQERKNWVEPLREWILDMKKATQLVSSDNFFEIRDYFKKVGTNLQLRDKSVSVSFCPPTEFALACKTDSDFAHPLLLTARKRAGEFSDQVMNCAHKGIELERNSSKYPRD</sequence>
<evidence type="ECO:0000313" key="1">
    <source>
        <dbReference type="EMBL" id="OHA41202.1"/>
    </source>
</evidence>
<dbReference type="Proteomes" id="UP000176429">
    <property type="component" value="Unassembled WGS sequence"/>
</dbReference>
<protein>
    <submittedName>
        <fullName evidence="1">Uncharacterized protein</fullName>
    </submittedName>
</protein>
<name>A0A1G2P0S1_9BACT</name>
<gene>
    <name evidence="1" type="ORF">A3H68_02015</name>
</gene>
<organism evidence="1 2">
    <name type="scientific">Candidatus Taylorbacteria bacterium RIFCSPLOWO2_02_FULL_46_40</name>
    <dbReference type="NCBI Taxonomy" id="1802329"/>
    <lineage>
        <taxon>Bacteria</taxon>
        <taxon>Candidatus Tayloriibacteriota</taxon>
    </lineage>
</organism>